<dbReference type="EMBL" id="BMVP01000014">
    <property type="protein sequence ID" value="GHB76572.1"/>
    <property type="molecule type" value="Genomic_DNA"/>
</dbReference>
<gene>
    <name evidence="2" type="ORF">GCM10010347_53670</name>
</gene>
<accession>A0ABQ3F311</accession>
<sequence length="173" mass="16589">MLAGAAGAAGAVLLTGCTGESGANPGDNGIALERRMREGAVRDTERLLERYDATTAAHPDLAGRLAPLRAAVAAHSAALAGPAAAQPPGAAGPSASSSGSAPAAGTPAPRSAPVPATAAEALTELADTERSLSEARTITLAGAPGELARLLASVAACGAVHAYLLTATPGAAP</sequence>
<evidence type="ECO:0000313" key="3">
    <source>
        <dbReference type="Proteomes" id="UP000642673"/>
    </source>
</evidence>
<evidence type="ECO:0000313" key="2">
    <source>
        <dbReference type="EMBL" id="GHB76572.1"/>
    </source>
</evidence>
<proteinExistence type="predicted"/>
<feature type="region of interest" description="Disordered" evidence="1">
    <location>
        <begin position="77"/>
        <end position="116"/>
    </location>
</feature>
<reference evidence="3" key="1">
    <citation type="journal article" date="2019" name="Int. J. Syst. Evol. Microbiol.">
        <title>The Global Catalogue of Microorganisms (GCM) 10K type strain sequencing project: providing services to taxonomists for standard genome sequencing and annotation.</title>
        <authorList>
            <consortium name="The Broad Institute Genomics Platform"/>
            <consortium name="The Broad Institute Genome Sequencing Center for Infectious Disease"/>
            <person name="Wu L."/>
            <person name="Ma J."/>
        </authorList>
    </citation>
    <scope>NUCLEOTIDE SEQUENCE [LARGE SCALE GENOMIC DNA]</scope>
    <source>
        <strain evidence="3">JCM 4738</strain>
    </source>
</reference>
<comment type="caution">
    <text evidence="2">The sequence shown here is derived from an EMBL/GenBank/DDBJ whole genome shotgun (WGS) entry which is preliminary data.</text>
</comment>
<dbReference type="Proteomes" id="UP000642673">
    <property type="component" value="Unassembled WGS sequence"/>
</dbReference>
<keyword evidence="2" id="KW-0449">Lipoprotein</keyword>
<organism evidence="2 3">
    <name type="scientific">Streptomyces cirratus</name>
    <dbReference type="NCBI Taxonomy" id="68187"/>
    <lineage>
        <taxon>Bacteria</taxon>
        <taxon>Bacillati</taxon>
        <taxon>Actinomycetota</taxon>
        <taxon>Actinomycetes</taxon>
        <taxon>Kitasatosporales</taxon>
        <taxon>Streptomycetaceae</taxon>
        <taxon>Streptomyces</taxon>
    </lineage>
</organism>
<protein>
    <submittedName>
        <fullName evidence="2">Lipoprotein</fullName>
    </submittedName>
</protein>
<evidence type="ECO:0000256" key="1">
    <source>
        <dbReference type="SAM" id="MobiDB-lite"/>
    </source>
</evidence>
<name>A0ABQ3F311_9ACTN</name>
<keyword evidence="3" id="KW-1185">Reference proteome</keyword>